<feature type="compositionally biased region" description="Polar residues" evidence="1">
    <location>
        <begin position="12"/>
        <end position="26"/>
    </location>
</feature>
<evidence type="ECO:0000313" key="2">
    <source>
        <dbReference type="EMBL" id="CAA2626483.1"/>
    </source>
</evidence>
<sequence>MDPKAAAKSKRSQSQQGKRNHPTPSAVSARAQQKKKESFPQQQQPQHQGGQSSRRHLRDLPSNWDRYDDDETDVGKEGGPVPGLVDSGGPAAVATMPLSGGGDVVARKSRGANFGFLIDQARSQIRDRDHGDGASALVSTYLFDEAMPDLFQGFGSLVSVRGESLVSWCNNDNFNVDTDARSTFEVPFLSLDLDSLAAQISKLSAAERLFIEEDLLPTELLSEGSEENFPEGLDQVKARNISESRDSLNEGASKSYQEEIEQVPDGQSKPLSASSISAAQDLTFTLEGAAPAAAVAAAAEVELDRLLMSSQSCSEGGRGSVGKPAAVSPLEDTIDDILAEAEGSYSSDMFGESSGSSRPVPLESSIDALLAEVNLLDSSSSASLNVVTGSRDRPHPRAGHGSRHAGLAFSVDESIDDLLAETPSSGVKMRDVSQNPPGKLEIHRTKPTPASKALEDLDALLDSI</sequence>
<gene>
    <name evidence="2" type="ORF">SI7747_09012182</name>
</gene>
<reference evidence="2 3" key="1">
    <citation type="submission" date="2019-12" db="EMBL/GenBank/DDBJ databases">
        <authorList>
            <person name="Scholz U."/>
            <person name="Mascher M."/>
            <person name="Fiebig A."/>
        </authorList>
    </citation>
    <scope>NUCLEOTIDE SEQUENCE</scope>
</reference>
<feature type="region of interest" description="Disordered" evidence="1">
    <location>
        <begin position="424"/>
        <end position="451"/>
    </location>
</feature>
<evidence type="ECO:0000313" key="3">
    <source>
        <dbReference type="Proteomes" id="UP001189122"/>
    </source>
</evidence>
<dbReference type="AlphaFoldDB" id="A0A7I8J8Q0"/>
<dbReference type="PANTHER" id="PTHR37260">
    <property type="entry name" value="PHOSPHORELAY PROTEIN"/>
    <property type="match status" value="1"/>
</dbReference>
<keyword evidence="3" id="KW-1185">Reference proteome</keyword>
<proteinExistence type="predicted"/>
<evidence type="ECO:0000256" key="1">
    <source>
        <dbReference type="SAM" id="MobiDB-lite"/>
    </source>
</evidence>
<feature type="region of interest" description="Disordered" evidence="1">
    <location>
        <begin position="244"/>
        <end position="272"/>
    </location>
</feature>
<dbReference type="Proteomes" id="UP001189122">
    <property type="component" value="Unassembled WGS sequence"/>
</dbReference>
<organism evidence="2">
    <name type="scientific">Spirodela intermedia</name>
    <name type="common">Intermediate duckweed</name>
    <dbReference type="NCBI Taxonomy" id="51605"/>
    <lineage>
        <taxon>Eukaryota</taxon>
        <taxon>Viridiplantae</taxon>
        <taxon>Streptophyta</taxon>
        <taxon>Embryophyta</taxon>
        <taxon>Tracheophyta</taxon>
        <taxon>Spermatophyta</taxon>
        <taxon>Magnoliopsida</taxon>
        <taxon>Liliopsida</taxon>
        <taxon>Araceae</taxon>
        <taxon>Lemnoideae</taxon>
        <taxon>Spirodela</taxon>
    </lineage>
</organism>
<protein>
    <submittedName>
        <fullName evidence="2">Uncharacterized protein</fullName>
    </submittedName>
</protein>
<dbReference type="InterPro" id="IPR053342">
    <property type="entry name" value="Exosome_cofactor/PTGS_suppr"/>
</dbReference>
<name>A0A7I8J8Q0_SPIIN</name>
<feature type="region of interest" description="Disordered" evidence="1">
    <location>
        <begin position="1"/>
        <end position="89"/>
    </location>
</feature>
<accession>A0A7I8J8Q0</accession>
<feature type="compositionally biased region" description="Low complexity" evidence="1">
    <location>
        <begin position="39"/>
        <end position="52"/>
    </location>
</feature>
<dbReference type="EMBL" id="LR743596">
    <property type="protein sequence ID" value="CAA2626483.1"/>
    <property type="molecule type" value="Genomic_DNA"/>
</dbReference>
<dbReference type="PANTHER" id="PTHR37260:SF2">
    <property type="entry name" value="PROTEIN ECERIFERUM 16"/>
    <property type="match status" value="1"/>
</dbReference>
<dbReference type="EMBL" id="CACRZD030000009">
    <property type="protein sequence ID" value="CAA6665793.1"/>
    <property type="molecule type" value="Genomic_DNA"/>
</dbReference>